<dbReference type="InterPro" id="IPR036412">
    <property type="entry name" value="HAD-like_sf"/>
</dbReference>
<dbReference type="SFLD" id="SFLDG01129">
    <property type="entry name" value="C1.5:_HAD__Beta-PGM__Phosphata"/>
    <property type="match status" value="1"/>
</dbReference>
<dbReference type="RefSeq" id="WP_109906195.1">
    <property type="nucleotide sequence ID" value="NZ_QGLE01000006.1"/>
</dbReference>
<dbReference type="SFLD" id="SFLDS00003">
    <property type="entry name" value="Haloacid_Dehalogenase"/>
    <property type="match status" value="1"/>
</dbReference>
<gene>
    <name evidence="1" type="ORF">DKG74_12420</name>
</gene>
<accession>A0A317E8Q0</accession>
<dbReference type="NCBIfam" id="TIGR01509">
    <property type="entry name" value="HAD-SF-IA-v3"/>
    <property type="match status" value="1"/>
</dbReference>
<dbReference type="EMBL" id="QGLE01000006">
    <property type="protein sequence ID" value="PWR22664.1"/>
    <property type="molecule type" value="Genomic_DNA"/>
</dbReference>
<name>A0A317E8Q0_9PROT</name>
<dbReference type="AlphaFoldDB" id="A0A317E8Q0"/>
<reference evidence="1 2" key="1">
    <citation type="submission" date="2018-05" db="EMBL/GenBank/DDBJ databases">
        <title>Zavarzinia sp. HR-AS.</title>
        <authorList>
            <person name="Lee Y."/>
            <person name="Jeon C.O."/>
        </authorList>
    </citation>
    <scope>NUCLEOTIDE SEQUENCE [LARGE SCALE GENOMIC DNA]</scope>
    <source>
        <strain evidence="1 2">HR-AS</strain>
    </source>
</reference>
<dbReference type="OrthoDB" id="9803141at2"/>
<dbReference type="NCBIfam" id="TIGR01993">
    <property type="entry name" value="Pyr-5-nucltdase"/>
    <property type="match status" value="1"/>
</dbReference>
<dbReference type="SFLD" id="SFLDG01132">
    <property type="entry name" value="C1.5.3:_5'-Nucleotidase_Like"/>
    <property type="match status" value="1"/>
</dbReference>
<organism evidence="1 2">
    <name type="scientific">Zavarzinia aquatilis</name>
    <dbReference type="NCBI Taxonomy" id="2211142"/>
    <lineage>
        <taxon>Bacteria</taxon>
        <taxon>Pseudomonadati</taxon>
        <taxon>Pseudomonadota</taxon>
        <taxon>Alphaproteobacteria</taxon>
        <taxon>Rhodospirillales</taxon>
        <taxon>Zavarziniaceae</taxon>
        <taxon>Zavarzinia</taxon>
    </lineage>
</organism>
<dbReference type="SUPFAM" id="SSF56784">
    <property type="entry name" value="HAD-like"/>
    <property type="match status" value="1"/>
</dbReference>
<evidence type="ECO:0000313" key="2">
    <source>
        <dbReference type="Proteomes" id="UP000245461"/>
    </source>
</evidence>
<dbReference type="PANTHER" id="PTHR12725:SF117">
    <property type="entry name" value="HALOACID DEHALOGENASE-LIKE HYDROLASE"/>
    <property type="match status" value="1"/>
</dbReference>
<dbReference type="InterPro" id="IPR023214">
    <property type="entry name" value="HAD_sf"/>
</dbReference>
<proteinExistence type="predicted"/>
<dbReference type="Proteomes" id="UP000245461">
    <property type="component" value="Unassembled WGS sequence"/>
</dbReference>
<dbReference type="PANTHER" id="PTHR12725">
    <property type="entry name" value="HALOACID DEHALOGENASE-LIKE HYDROLASE"/>
    <property type="match status" value="1"/>
</dbReference>
<dbReference type="InterPro" id="IPR010237">
    <property type="entry name" value="Pyr-5-nucltdase"/>
</dbReference>
<keyword evidence="2" id="KW-1185">Reference proteome</keyword>
<evidence type="ECO:0000313" key="1">
    <source>
        <dbReference type="EMBL" id="PWR22664.1"/>
    </source>
</evidence>
<comment type="caution">
    <text evidence="1">The sequence shown here is derived from an EMBL/GenBank/DDBJ whole genome shotgun (WGS) entry which is preliminary data.</text>
</comment>
<dbReference type="Gene3D" id="1.10.150.450">
    <property type="match status" value="1"/>
</dbReference>
<dbReference type="InterPro" id="IPR006439">
    <property type="entry name" value="HAD-SF_hydro_IA"/>
</dbReference>
<dbReference type="Gene3D" id="3.40.50.1000">
    <property type="entry name" value="HAD superfamily/HAD-like"/>
    <property type="match status" value="1"/>
</dbReference>
<dbReference type="Pfam" id="PF00702">
    <property type="entry name" value="Hydrolase"/>
    <property type="match status" value="1"/>
</dbReference>
<protein>
    <submittedName>
        <fullName evidence="1">Pyrimidine 5'-nucleotidase</fullName>
    </submittedName>
</protein>
<sequence length="219" mass="23932">MALPLRTATETWVFDLDNTLYPASCRLFDQIEAKMRDYIRQHLGIDDEAASALKTRLFQRHGTTMKGLMQDHGVDPHQFLRFVHDIDLAPLDAAPDLGAALAGLPGRKVIFTNGSVEHAERVLARLGIAGHFDGIFDIVAAGYVPKPEIGPYHAMAAALKVDPRRAVMVEDMARNLKPAAELGMTTVWVPGGTDWGAEGQGDHIHHVVDDLAAFLHGLD</sequence>